<dbReference type="SUPFAM" id="SSF117892">
    <property type="entry name" value="Band 7/SPFH domain"/>
    <property type="match status" value="1"/>
</dbReference>
<evidence type="ECO:0000256" key="5">
    <source>
        <dbReference type="ARBA" id="ARBA00023136"/>
    </source>
</evidence>
<comment type="function">
    <text evidence="6">HflC and HflK could regulate a protease.</text>
</comment>
<evidence type="ECO:0000313" key="8">
    <source>
        <dbReference type="EMBL" id="AFX98953.1"/>
    </source>
</evidence>
<keyword evidence="5" id="KW-0472">Membrane</keyword>
<gene>
    <name evidence="8" type="primary">hflC</name>
    <name evidence="8" type="ORF">A1OE_768</name>
</gene>
<dbReference type="eggNOG" id="COG0330">
    <property type="taxonomic scope" value="Bacteria"/>
</dbReference>
<dbReference type="InterPro" id="IPR036013">
    <property type="entry name" value="Band_7/SPFH_dom_sf"/>
</dbReference>
<comment type="subcellular location">
    <subcellularLocation>
        <location evidence="1">Membrane</location>
        <topology evidence="1">Single-pass membrane protein</topology>
    </subcellularLocation>
</comment>
<organism evidence="8 9">
    <name type="scientific">Candidatus Endolissoclinum faulkneri L2</name>
    <dbReference type="NCBI Taxonomy" id="1193729"/>
    <lineage>
        <taxon>Bacteria</taxon>
        <taxon>Pseudomonadati</taxon>
        <taxon>Pseudomonadota</taxon>
        <taxon>Alphaproteobacteria</taxon>
        <taxon>Rhodospirillales</taxon>
        <taxon>Rhodospirillaceae</taxon>
        <taxon>Candidatus Endolissoclinum</taxon>
    </lineage>
</organism>
<dbReference type="PIRSF" id="PIRSF005651">
    <property type="entry name" value="HflC"/>
    <property type="match status" value="1"/>
</dbReference>
<evidence type="ECO:0000256" key="3">
    <source>
        <dbReference type="ARBA" id="ARBA00022692"/>
    </source>
</evidence>
<dbReference type="PATRIC" id="fig|1193729.4.peg.418"/>
<dbReference type="OrthoDB" id="9812991at2"/>
<accession>K7Z4N3</accession>
<dbReference type="PANTHER" id="PTHR42911:SF1">
    <property type="entry name" value="MODULATOR OF FTSH PROTEASE HFLC"/>
    <property type="match status" value="1"/>
</dbReference>
<name>K7Z4N3_9PROT</name>
<evidence type="ECO:0000259" key="7">
    <source>
        <dbReference type="SMART" id="SM00244"/>
    </source>
</evidence>
<dbReference type="InterPro" id="IPR010200">
    <property type="entry name" value="HflC"/>
</dbReference>
<keyword evidence="3" id="KW-0812">Transmembrane</keyword>
<dbReference type="InterPro" id="IPR001107">
    <property type="entry name" value="Band_7"/>
</dbReference>
<feature type="domain" description="Band 7" evidence="7">
    <location>
        <begin position="20"/>
        <end position="182"/>
    </location>
</feature>
<dbReference type="STRING" id="1193729.A1OE_768"/>
<keyword evidence="4" id="KW-1133">Transmembrane helix</keyword>
<comment type="similarity">
    <text evidence="2 6">Belongs to the band 7/mec-2 family. HflC subfamily.</text>
</comment>
<dbReference type="Proteomes" id="UP000010077">
    <property type="component" value="Chromosome"/>
</dbReference>
<dbReference type="PANTHER" id="PTHR42911">
    <property type="entry name" value="MODULATOR OF FTSH PROTEASE HFLC"/>
    <property type="match status" value="1"/>
</dbReference>
<dbReference type="CDD" id="cd03405">
    <property type="entry name" value="SPFH_HflC"/>
    <property type="match status" value="1"/>
</dbReference>
<evidence type="ECO:0000256" key="6">
    <source>
        <dbReference type="PIRNR" id="PIRNR005651"/>
    </source>
</evidence>
<dbReference type="SMART" id="SM00244">
    <property type="entry name" value="PHB"/>
    <property type="match status" value="1"/>
</dbReference>
<dbReference type="RefSeq" id="WP_015088451.1">
    <property type="nucleotide sequence ID" value="NC_019566.1"/>
</dbReference>
<evidence type="ECO:0000256" key="2">
    <source>
        <dbReference type="ARBA" id="ARBA00007862"/>
    </source>
</evidence>
<evidence type="ECO:0000313" key="9">
    <source>
        <dbReference type="Proteomes" id="UP000010077"/>
    </source>
</evidence>
<protein>
    <recommendedName>
        <fullName evidence="6">Protein HflC</fullName>
    </recommendedName>
</protein>
<evidence type="ECO:0000256" key="1">
    <source>
        <dbReference type="ARBA" id="ARBA00004167"/>
    </source>
</evidence>
<dbReference type="Pfam" id="PF01145">
    <property type="entry name" value="Band_7"/>
    <property type="match status" value="1"/>
</dbReference>
<reference evidence="8 9" key="1">
    <citation type="journal article" date="2012" name="Proc. Natl. Acad. Sci. U.S.A.">
        <title>Genome streamlining and chemical defense in a coral reef symbiosis.</title>
        <authorList>
            <person name="Kwan J.C."/>
            <person name="Donia M.S."/>
            <person name="Han A.W."/>
            <person name="Hirose E."/>
            <person name="Haygood M.G."/>
            <person name="Schmidt E.W."/>
        </authorList>
    </citation>
    <scope>NUCLEOTIDE SEQUENCE [LARGE SCALE GENOMIC DNA]</scope>
    <source>
        <strain evidence="8 9">L2</strain>
    </source>
</reference>
<proteinExistence type="inferred from homology"/>
<dbReference type="HOGENOM" id="CLU_059167_1_0_5"/>
<keyword evidence="9" id="KW-1185">Reference proteome</keyword>
<dbReference type="EMBL" id="CP003539">
    <property type="protein sequence ID" value="AFX98953.1"/>
    <property type="molecule type" value="Genomic_DNA"/>
</dbReference>
<dbReference type="GO" id="GO:0016020">
    <property type="term" value="C:membrane"/>
    <property type="evidence" value="ECO:0007669"/>
    <property type="project" value="UniProtKB-SubCell"/>
</dbReference>
<sequence length="295" mass="33889">MNWAVAGVCIVFAMGVILSQALFIVNETEQALVVLFGEPVREIRTPGINFKIPLAENTTYYERRALDVDPPRQQVILADQKRLDVDSYARYKIIDPLQFFRAVRAEREAASRLSIIINSSLRRVLGNQTLADVLSKKRARIMTNIRTEVNDSAHRFGMEIIEVRIRRADYPDATKQNIFDRMTSEREREAREFRAQGNEQAQKIRADADKQRTVIVAESQKNAETLRGQGDGQAIKVYTDAFSRDLAFFDFYWSMQVYKKMVNNGSADTTMLLSLNSEFFKYFNSIATRHPVDAR</sequence>
<dbReference type="AlphaFoldDB" id="K7Z4N3"/>
<dbReference type="Gene3D" id="3.30.479.30">
    <property type="entry name" value="Band 7 domain"/>
    <property type="match status" value="1"/>
</dbReference>
<dbReference type="KEGG" id="thal:A1OE_768"/>
<evidence type="ECO:0000256" key="4">
    <source>
        <dbReference type="ARBA" id="ARBA00022989"/>
    </source>
</evidence>